<sequence length="213" mass="24310">MNLFGRRPNQKRGSRCIVLLIPFFLIFAVLLVLTIVRWPGFDKGTKISNICVTAGFGLIFAVACFLLVRRTRRFYRLGRDASFPVVCLQTTVSRHGTDIAISFYAADEEVVRDYAVGDDSQDIFSDSPSLTQQQHDKLIDAYFAQCEKLNKRYSYQEFSLCDLGFLHNKKILCEKQLSARLFGNTPTMVNGNTLILYDQAQEWSALKEKWLNG</sequence>
<dbReference type="EMBL" id="DXFX01000101">
    <property type="protein sequence ID" value="HIX08358.1"/>
    <property type="molecule type" value="Genomic_DNA"/>
</dbReference>
<evidence type="ECO:0000313" key="3">
    <source>
        <dbReference type="Proteomes" id="UP000824204"/>
    </source>
</evidence>
<comment type="caution">
    <text evidence="2">The sequence shown here is derived from an EMBL/GenBank/DDBJ whole genome shotgun (WGS) entry which is preliminary data.</text>
</comment>
<organism evidence="2 3">
    <name type="scientific">Candidatus Borkfalkia faecipullorum</name>
    <dbReference type="NCBI Taxonomy" id="2838510"/>
    <lineage>
        <taxon>Bacteria</taxon>
        <taxon>Bacillati</taxon>
        <taxon>Bacillota</taxon>
        <taxon>Clostridia</taxon>
        <taxon>Christensenellales</taxon>
        <taxon>Christensenellaceae</taxon>
        <taxon>Candidatus Borkfalkia</taxon>
    </lineage>
</organism>
<reference evidence="2" key="2">
    <citation type="submission" date="2021-04" db="EMBL/GenBank/DDBJ databases">
        <authorList>
            <person name="Gilroy R."/>
        </authorList>
    </citation>
    <scope>NUCLEOTIDE SEQUENCE</scope>
    <source>
        <strain evidence="2">811</strain>
    </source>
</reference>
<evidence type="ECO:0000256" key="1">
    <source>
        <dbReference type="SAM" id="Phobius"/>
    </source>
</evidence>
<keyword evidence="1" id="KW-1133">Transmembrane helix</keyword>
<protein>
    <submittedName>
        <fullName evidence="2">Uncharacterized protein</fullName>
    </submittedName>
</protein>
<accession>A0A9D1V9H1</accession>
<dbReference type="AlphaFoldDB" id="A0A9D1V9H1"/>
<feature type="transmembrane region" description="Helical" evidence="1">
    <location>
        <begin position="47"/>
        <end position="68"/>
    </location>
</feature>
<proteinExistence type="predicted"/>
<gene>
    <name evidence="2" type="ORF">H9741_07805</name>
</gene>
<feature type="transmembrane region" description="Helical" evidence="1">
    <location>
        <begin position="16"/>
        <end position="35"/>
    </location>
</feature>
<reference evidence="2" key="1">
    <citation type="journal article" date="2021" name="PeerJ">
        <title>Extensive microbial diversity within the chicken gut microbiome revealed by metagenomics and culture.</title>
        <authorList>
            <person name="Gilroy R."/>
            <person name="Ravi A."/>
            <person name="Getino M."/>
            <person name="Pursley I."/>
            <person name="Horton D.L."/>
            <person name="Alikhan N.F."/>
            <person name="Baker D."/>
            <person name="Gharbi K."/>
            <person name="Hall N."/>
            <person name="Watson M."/>
            <person name="Adriaenssens E.M."/>
            <person name="Foster-Nyarko E."/>
            <person name="Jarju S."/>
            <person name="Secka A."/>
            <person name="Antonio M."/>
            <person name="Oren A."/>
            <person name="Chaudhuri R.R."/>
            <person name="La Ragione R."/>
            <person name="Hildebrand F."/>
            <person name="Pallen M.J."/>
        </authorList>
    </citation>
    <scope>NUCLEOTIDE SEQUENCE</scope>
    <source>
        <strain evidence="2">811</strain>
    </source>
</reference>
<keyword evidence="1" id="KW-0812">Transmembrane</keyword>
<name>A0A9D1V9H1_9FIRM</name>
<evidence type="ECO:0000313" key="2">
    <source>
        <dbReference type="EMBL" id="HIX08358.1"/>
    </source>
</evidence>
<dbReference type="Proteomes" id="UP000824204">
    <property type="component" value="Unassembled WGS sequence"/>
</dbReference>
<keyword evidence="1" id="KW-0472">Membrane</keyword>